<evidence type="ECO:0000313" key="3">
    <source>
        <dbReference type="Proteomes" id="UP001321473"/>
    </source>
</evidence>
<keyword evidence="3" id="KW-1185">Reference proteome</keyword>
<reference evidence="2 3" key="1">
    <citation type="journal article" date="2023" name="Arcadia Sci">
        <title>De novo assembly of a long-read Amblyomma americanum tick genome.</title>
        <authorList>
            <person name="Chou S."/>
            <person name="Poskanzer K.E."/>
            <person name="Rollins M."/>
            <person name="Thuy-Boun P.S."/>
        </authorList>
    </citation>
    <scope>NUCLEOTIDE SEQUENCE [LARGE SCALE GENOMIC DNA]</scope>
    <source>
        <strain evidence="2">F_SG_1</strain>
        <tissue evidence="2">Salivary glands</tissue>
    </source>
</reference>
<dbReference type="EMBL" id="JARKHS020004317">
    <property type="protein sequence ID" value="KAK8784732.1"/>
    <property type="molecule type" value="Genomic_DNA"/>
</dbReference>
<name>A0AAQ4FDE6_AMBAM</name>
<feature type="chain" id="PRO_5042817508" description="Secreted protein" evidence="1">
    <location>
        <begin position="29"/>
        <end position="73"/>
    </location>
</feature>
<feature type="signal peptide" evidence="1">
    <location>
        <begin position="1"/>
        <end position="28"/>
    </location>
</feature>
<organism evidence="2 3">
    <name type="scientific">Amblyomma americanum</name>
    <name type="common">Lone star tick</name>
    <dbReference type="NCBI Taxonomy" id="6943"/>
    <lineage>
        <taxon>Eukaryota</taxon>
        <taxon>Metazoa</taxon>
        <taxon>Ecdysozoa</taxon>
        <taxon>Arthropoda</taxon>
        <taxon>Chelicerata</taxon>
        <taxon>Arachnida</taxon>
        <taxon>Acari</taxon>
        <taxon>Parasitiformes</taxon>
        <taxon>Ixodida</taxon>
        <taxon>Ixodoidea</taxon>
        <taxon>Ixodidae</taxon>
        <taxon>Amblyomminae</taxon>
        <taxon>Amblyomma</taxon>
    </lineage>
</organism>
<keyword evidence="1" id="KW-0732">Signal</keyword>
<sequence length="73" mass="7870">MDALRPAKYAAFLLKCAPLVVLVLFGAAQTVPNNYPVVPSGPYWTLLDITQMGWCRDSCGTLKGVAAQWRSGA</sequence>
<proteinExistence type="predicted"/>
<accession>A0AAQ4FDE6</accession>
<dbReference type="AlphaFoldDB" id="A0AAQ4FDE6"/>
<evidence type="ECO:0000256" key="1">
    <source>
        <dbReference type="SAM" id="SignalP"/>
    </source>
</evidence>
<gene>
    <name evidence="2" type="ORF">V5799_008903</name>
</gene>
<evidence type="ECO:0008006" key="4">
    <source>
        <dbReference type="Google" id="ProtNLM"/>
    </source>
</evidence>
<evidence type="ECO:0000313" key="2">
    <source>
        <dbReference type="EMBL" id="KAK8784732.1"/>
    </source>
</evidence>
<protein>
    <recommendedName>
        <fullName evidence="4">Secreted protein</fullName>
    </recommendedName>
</protein>
<dbReference type="Proteomes" id="UP001321473">
    <property type="component" value="Unassembled WGS sequence"/>
</dbReference>
<comment type="caution">
    <text evidence="2">The sequence shown here is derived from an EMBL/GenBank/DDBJ whole genome shotgun (WGS) entry which is preliminary data.</text>
</comment>